<proteinExistence type="predicted"/>
<dbReference type="Proteomes" id="UP001321479">
    <property type="component" value="Segment"/>
</dbReference>
<evidence type="ECO:0000313" key="2">
    <source>
        <dbReference type="Proteomes" id="UP001321479"/>
    </source>
</evidence>
<name>A0ABM7NRW4_9VIRU</name>
<reference evidence="1 2" key="1">
    <citation type="submission" date="2021-02" db="EMBL/GenBank/DDBJ databases">
        <title>Cotonvirus japonicus, which uses Golgi apparatus of host cells for its virion factory, phylogenetically links tailed tupanvirus and icosahedral mimivirus.</title>
        <authorList>
            <person name="Takahashi H."/>
            <person name="Fukaya S."/>
            <person name="Song C."/>
            <person name="Murata K."/>
            <person name="Takemura M."/>
        </authorList>
    </citation>
    <scope>NUCLEOTIDE SEQUENCE [LARGE SCALE GENOMIC DNA]</scope>
</reference>
<sequence length="99" mass="10678">MDVPPINEGVKIVKMLREGHEMNWANSNQKMVAEVTQGDDQAQEMVAGATPEADQPPGDHLTPGVDQLLELVVVLPLGHDLTLLPGEQQVVLKLPGKIP</sequence>
<protein>
    <submittedName>
        <fullName evidence="1">Uncharacterized protein</fullName>
    </submittedName>
</protein>
<dbReference type="GeneID" id="80558094"/>
<organism evidence="1 2">
    <name type="scientific">Cotonvirus japonicus</name>
    <dbReference type="NCBI Taxonomy" id="2811091"/>
    <lineage>
        <taxon>Viruses</taxon>
        <taxon>Varidnaviria</taxon>
        <taxon>Bamfordvirae</taxon>
        <taxon>Nucleocytoviricota</taxon>
        <taxon>Megaviricetes</taxon>
        <taxon>Imitervirales</taxon>
        <taxon>Mimiviridae</taxon>
        <taxon>Megamimivirinae</taxon>
        <taxon>Cotonvirus</taxon>
        <taxon>Cotonvirus japonicum</taxon>
    </lineage>
</organism>
<accession>A0ABM7NRW4</accession>
<keyword evidence="2" id="KW-1185">Reference proteome</keyword>
<dbReference type="EMBL" id="AP024483">
    <property type="protein sequence ID" value="BCS82889.1"/>
    <property type="molecule type" value="Genomic_DNA"/>
</dbReference>
<dbReference type="RefSeq" id="YP_010841497.1">
    <property type="nucleotide sequence ID" value="NC_079139.1"/>
</dbReference>
<evidence type="ECO:0000313" key="1">
    <source>
        <dbReference type="EMBL" id="BCS82889.1"/>
    </source>
</evidence>